<name>A0ABQ9XNW3_9EUKA</name>
<dbReference type="PANTHER" id="PTHR11165">
    <property type="entry name" value="SKP1"/>
    <property type="match status" value="1"/>
</dbReference>
<organism evidence="5 6">
    <name type="scientific">Blattamonas nauphoetae</name>
    <dbReference type="NCBI Taxonomy" id="2049346"/>
    <lineage>
        <taxon>Eukaryota</taxon>
        <taxon>Metamonada</taxon>
        <taxon>Preaxostyla</taxon>
        <taxon>Oxymonadida</taxon>
        <taxon>Blattamonas</taxon>
    </lineage>
</organism>
<dbReference type="InterPro" id="IPR016897">
    <property type="entry name" value="SKP1"/>
</dbReference>
<evidence type="ECO:0000313" key="5">
    <source>
        <dbReference type="EMBL" id="KAK2951820.1"/>
    </source>
</evidence>
<dbReference type="InterPro" id="IPR016072">
    <property type="entry name" value="Skp1_comp_dimer"/>
</dbReference>
<keyword evidence="2 3" id="KW-0833">Ubl conjugation pathway</keyword>
<keyword evidence="5" id="KW-0418">Kinase</keyword>
<comment type="similarity">
    <text evidence="1 3">Belongs to the SKP1 family.</text>
</comment>
<dbReference type="GO" id="GO:0016301">
    <property type="term" value="F:kinase activity"/>
    <property type="evidence" value="ECO:0007669"/>
    <property type="project" value="UniProtKB-KW"/>
</dbReference>
<dbReference type="Pfam" id="PF01466">
    <property type="entry name" value="Skp1"/>
    <property type="match status" value="1"/>
</dbReference>
<keyword evidence="5" id="KW-0808">Transferase</keyword>
<dbReference type="InterPro" id="IPR036296">
    <property type="entry name" value="SKP1-like_dim_sf"/>
</dbReference>
<dbReference type="EMBL" id="JARBJD010000112">
    <property type="protein sequence ID" value="KAK2951820.1"/>
    <property type="molecule type" value="Genomic_DNA"/>
</dbReference>
<dbReference type="SUPFAM" id="SSF54695">
    <property type="entry name" value="POZ domain"/>
    <property type="match status" value="1"/>
</dbReference>
<gene>
    <name evidence="5" type="ORF">BLNAU_13188</name>
</gene>
<dbReference type="SUPFAM" id="SSF81382">
    <property type="entry name" value="Skp1 dimerisation domain-like"/>
    <property type="match status" value="1"/>
</dbReference>
<proteinExistence type="inferred from homology"/>
<evidence type="ECO:0000256" key="1">
    <source>
        <dbReference type="ARBA" id="ARBA00009993"/>
    </source>
</evidence>
<comment type="caution">
    <text evidence="5">The sequence shown here is derived from an EMBL/GenBank/DDBJ whole genome shotgun (WGS) entry which is preliminary data.</text>
</comment>
<sequence length="151" mass="17985">MESNITLRTSDDKILTYPRDTLRLSLYLNRKMTTSQNIQEIHLEDIHSQTMRKVYKFCEDKSRIDRGGEMSDKIDTYFVQFLDMKEDLFFSVVAAASFLEIEPLLDLLCQRIAVDMKGHDAKHLRSKYHIENDLTTDQVKEIKQKRQWMYK</sequence>
<dbReference type="InterPro" id="IPR011333">
    <property type="entry name" value="SKP1/BTB/POZ_sf"/>
</dbReference>
<feature type="domain" description="SKP1 component dimerisation" evidence="4">
    <location>
        <begin position="103"/>
        <end position="149"/>
    </location>
</feature>
<protein>
    <submittedName>
        <fullName evidence="5">S-phase kinase-associated protein 1</fullName>
    </submittedName>
</protein>
<dbReference type="Proteomes" id="UP001281761">
    <property type="component" value="Unassembled WGS sequence"/>
</dbReference>
<evidence type="ECO:0000256" key="2">
    <source>
        <dbReference type="ARBA" id="ARBA00022786"/>
    </source>
</evidence>
<dbReference type="SMART" id="SM00512">
    <property type="entry name" value="Skp1"/>
    <property type="match status" value="1"/>
</dbReference>
<dbReference type="Gene3D" id="3.30.710.10">
    <property type="entry name" value="Potassium Channel Kv1.1, Chain A"/>
    <property type="match status" value="1"/>
</dbReference>
<dbReference type="PIRSF" id="PIRSF028729">
    <property type="entry name" value="E3_ubiquit_lig_SCF_Skp"/>
    <property type="match status" value="1"/>
</dbReference>
<accession>A0ABQ9XNW3</accession>
<evidence type="ECO:0000256" key="3">
    <source>
        <dbReference type="PIRNR" id="PIRNR028729"/>
    </source>
</evidence>
<dbReference type="InterPro" id="IPR001232">
    <property type="entry name" value="SKP1-like"/>
</dbReference>
<evidence type="ECO:0000313" key="6">
    <source>
        <dbReference type="Proteomes" id="UP001281761"/>
    </source>
</evidence>
<reference evidence="5 6" key="1">
    <citation type="journal article" date="2022" name="bioRxiv">
        <title>Genomics of Preaxostyla Flagellates Illuminates Evolutionary Transitions and the Path Towards Mitochondrial Loss.</title>
        <authorList>
            <person name="Novak L.V.F."/>
            <person name="Treitli S.C."/>
            <person name="Pyrih J."/>
            <person name="Halakuc P."/>
            <person name="Pipaliya S.V."/>
            <person name="Vacek V."/>
            <person name="Brzon O."/>
            <person name="Soukal P."/>
            <person name="Eme L."/>
            <person name="Dacks J.B."/>
            <person name="Karnkowska A."/>
            <person name="Elias M."/>
            <person name="Hampl V."/>
        </authorList>
    </citation>
    <scope>NUCLEOTIDE SEQUENCE [LARGE SCALE GENOMIC DNA]</scope>
    <source>
        <strain evidence="5">NAU3</strain>
        <tissue evidence="5">Gut</tissue>
    </source>
</reference>
<evidence type="ECO:0000259" key="4">
    <source>
        <dbReference type="Pfam" id="PF01466"/>
    </source>
</evidence>
<comment type="pathway">
    <text evidence="3">Protein modification; protein ubiquitination.</text>
</comment>
<keyword evidence="6" id="KW-1185">Reference proteome</keyword>